<feature type="domain" description="Thiamine pyrophosphate enzyme N-terminal TPP-binding" evidence="6">
    <location>
        <begin position="8"/>
        <end position="121"/>
    </location>
</feature>
<dbReference type="NCBIfam" id="NF006052">
    <property type="entry name" value="PRK08199.1"/>
    <property type="match status" value="1"/>
</dbReference>
<comment type="similarity">
    <text evidence="1 3">Belongs to the TPP enzyme family.</text>
</comment>
<dbReference type="GO" id="GO:0000287">
    <property type="term" value="F:magnesium ion binding"/>
    <property type="evidence" value="ECO:0007669"/>
    <property type="project" value="InterPro"/>
</dbReference>
<dbReference type="InterPro" id="IPR012000">
    <property type="entry name" value="Thiamin_PyroP_enz_cen_dom"/>
</dbReference>
<dbReference type="CDD" id="cd07035">
    <property type="entry name" value="TPP_PYR_POX_like"/>
    <property type="match status" value="1"/>
</dbReference>
<dbReference type="Pfam" id="PF02776">
    <property type="entry name" value="TPP_enzyme_N"/>
    <property type="match status" value="1"/>
</dbReference>
<name>A0A0C6FYQ4_9HYPH</name>
<dbReference type="Pfam" id="PF00205">
    <property type="entry name" value="TPP_enzyme_M"/>
    <property type="match status" value="1"/>
</dbReference>
<dbReference type="OrthoDB" id="4494979at2"/>
<evidence type="ECO:0000313" key="7">
    <source>
        <dbReference type="EMBL" id="BAQ48560.1"/>
    </source>
</evidence>
<evidence type="ECO:0000256" key="2">
    <source>
        <dbReference type="ARBA" id="ARBA00023052"/>
    </source>
</evidence>
<dbReference type="Pfam" id="PF02775">
    <property type="entry name" value="TPP_enzyme_C"/>
    <property type="match status" value="1"/>
</dbReference>
<dbReference type="Proteomes" id="UP000061432">
    <property type="component" value="Plasmid pMaq22A_1p"/>
</dbReference>
<accession>A0A0C6FYQ4</accession>
<dbReference type="PANTHER" id="PTHR18968">
    <property type="entry name" value="THIAMINE PYROPHOSPHATE ENZYMES"/>
    <property type="match status" value="1"/>
</dbReference>
<dbReference type="InterPro" id="IPR029061">
    <property type="entry name" value="THDP-binding"/>
</dbReference>
<dbReference type="EMBL" id="AP014705">
    <property type="protein sequence ID" value="BAQ48560.1"/>
    <property type="molecule type" value="Genomic_DNA"/>
</dbReference>
<feature type="domain" description="Thiamine pyrophosphate enzyme TPP-binding" evidence="5">
    <location>
        <begin position="390"/>
        <end position="536"/>
    </location>
</feature>
<evidence type="ECO:0000313" key="8">
    <source>
        <dbReference type="Proteomes" id="UP000061432"/>
    </source>
</evidence>
<dbReference type="GO" id="GO:0050660">
    <property type="term" value="F:flavin adenine dinucleotide binding"/>
    <property type="evidence" value="ECO:0007669"/>
    <property type="project" value="TreeGrafter"/>
</dbReference>
<reference evidence="8" key="2">
    <citation type="submission" date="2015-01" db="EMBL/GenBank/DDBJ databases">
        <title>Complete genome sequence of Methylobacterium aquaticum strain 22A.</title>
        <authorList>
            <person name="Tani A."/>
            <person name="Ogura Y."/>
            <person name="Hayashi T."/>
        </authorList>
    </citation>
    <scope>NUCLEOTIDE SEQUENCE [LARGE SCALE GENOMIC DNA]</scope>
    <source>
        <strain evidence="8">MA-22A</strain>
        <plasmid evidence="8">Plasmid pMaq22A_1p DNA</plasmid>
    </source>
</reference>
<reference evidence="7 8" key="1">
    <citation type="journal article" date="2015" name="Genome Announc.">
        <title>Complete Genome Sequence of Methylobacterium aquaticum Strain 22A, Isolated from Racomitrium japonicum Moss.</title>
        <authorList>
            <person name="Tani A."/>
            <person name="Ogura Y."/>
            <person name="Hayashi T."/>
            <person name="Kimbara K."/>
        </authorList>
    </citation>
    <scope>NUCLEOTIDE SEQUENCE [LARGE SCALE GENOMIC DNA]</scope>
    <source>
        <strain evidence="7 8">MA-22A</strain>
        <plasmid evidence="8">Plasmid pMaq22A_1p DNA</plasmid>
    </source>
</reference>
<geneLocation type="plasmid" evidence="8">
    <name>pMaq22A_1p DNA</name>
</geneLocation>
<organism evidence="7 8">
    <name type="scientific">Methylobacterium aquaticum</name>
    <dbReference type="NCBI Taxonomy" id="270351"/>
    <lineage>
        <taxon>Bacteria</taxon>
        <taxon>Pseudomonadati</taxon>
        <taxon>Pseudomonadota</taxon>
        <taxon>Alphaproteobacteria</taxon>
        <taxon>Hyphomicrobiales</taxon>
        <taxon>Methylobacteriaceae</taxon>
        <taxon>Methylobacterium</taxon>
    </lineage>
</organism>
<proteinExistence type="inferred from homology"/>
<dbReference type="AlphaFoldDB" id="A0A0C6FYQ4"/>
<dbReference type="GO" id="GO:0009099">
    <property type="term" value="P:L-valine biosynthetic process"/>
    <property type="evidence" value="ECO:0007669"/>
    <property type="project" value="TreeGrafter"/>
</dbReference>
<evidence type="ECO:0000256" key="1">
    <source>
        <dbReference type="ARBA" id="ARBA00007812"/>
    </source>
</evidence>
<dbReference type="InterPro" id="IPR045229">
    <property type="entry name" value="TPP_enz"/>
</dbReference>
<dbReference type="PATRIC" id="fig|270351.10.peg.5529"/>
<dbReference type="SUPFAM" id="SSF52518">
    <property type="entry name" value="Thiamin diphosphate-binding fold (THDP-binding)"/>
    <property type="match status" value="2"/>
</dbReference>
<dbReference type="InterPro" id="IPR011766">
    <property type="entry name" value="TPP_enzyme_TPP-bd"/>
</dbReference>
<dbReference type="CDD" id="cd00568">
    <property type="entry name" value="TPP_enzymes"/>
    <property type="match status" value="1"/>
</dbReference>
<dbReference type="InterPro" id="IPR012001">
    <property type="entry name" value="Thiamin_PyroP_enz_TPP-bd_dom"/>
</dbReference>
<dbReference type="GO" id="GO:0009097">
    <property type="term" value="P:isoleucine biosynthetic process"/>
    <property type="evidence" value="ECO:0007669"/>
    <property type="project" value="TreeGrafter"/>
</dbReference>
<keyword evidence="7" id="KW-0614">Plasmid</keyword>
<dbReference type="RefSeq" id="WP_060849796.1">
    <property type="nucleotide sequence ID" value="NZ_AP014705.1"/>
</dbReference>
<protein>
    <submittedName>
        <fullName evidence="7">Thiamine pyrophosphate-binding protein</fullName>
    </submittedName>
</protein>
<dbReference type="SUPFAM" id="SSF52467">
    <property type="entry name" value="DHS-like NAD/FAD-binding domain"/>
    <property type="match status" value="1"/>
</dbReference>
<gene>
    <name evidence="7" type="primary">ilvB</name>
    <name evidence="7" type="ORF">Maq22A_1p31070</name>
</gene>
<evidence type="ECO:0000259" key="4">
    <source>
        <dbReference type="Pfam" id="PF00205"/>
    </source>
</evidence>
<evidence type="ECO:0000259" key="5">
    <source>
        <dbReference type="Pfam" id="PF02775"/>
    </source>
</evidence>
<dbReference type="GO" id="GO:0003984">
    <property type="term" value="F:acetolactate synthase activity"/>
    <property type="evidence" value="ECO:0007669"/>
    <property type="project" value="TreeGrafter"/>
</dbReference>
<dbReference type="InterPro" id="IPR029035">
    <property type="entry name" value="DHS-like_NAD/FAD-binding_dom"/>
</dbReference>
<dbReference type="GO" id="GO:0005948">
    <property type="term" value="C:acetolactate synthase complex"/>
    <property type="evidence" value="ECO:0007669"/>
    <property type="project" value="TreeGrafter"/>
</dbReference>
<dbReference type="KEGG" id="maqu:Maq22A_1p31070"/>
<feature type="domain" description="Thiamine pyrophosphate enzyme central" evidence="4">
    <location>
        <begin position="197"/>
        <end position="330"/>
    </location>
</feature>
<evidence type="ECO:0000256" key="3">
    <source>
        <dbReference type="RuleBase" id="RU362132"/>
    </source>
</evidence>
<dbReference type="GO" id="GO:0030976">
    <property type="term" value="F:thiamine pyrophosphate binding"/>
    <property type="evidence" value="ECO:0007669"/>
    <property type="project" value="InterPro"/>
</dbReference>
<dbReference type="Gene3D" id="3.40.50.970">
    <property type="match status" value="2"/>
</dbReference>
<evidence type="ECO:0000259" key="6">
    <source>
        <dbReference type="Pfam" id="PF02776"/>
    </source>
</evidence>
<dbReference type="Gene3D" id="3.40.50.1220">
    <property type="entry name" value="TPP-binding domain"/>
    <property type="match status" value="1"/>
</dbReference>
<dbReference type="FunFam" id="3.40.50.970:FF:000007">
    <property type="entry name" value="Acetolactate synthase"/>
    <property type="match status" value="1"/>
</dbReference>
<keyword evidence="2 3" id="KW-0786">Thiamine pyrophosphate</keyword>
<dbReference type="PANTHER" id="PTHR18968:SF120">
    <property type="entry name" value="ACETOLACTATE SYNTHASE LARGE SUBUNIT"/>
    <property type="match status" value="1"/>
</dbReference>
<sequence length="558" mass="59875">MTDAPRPRTGGQILVDQLARHGVGDIFCVPGESYLAVLDALHDARIRLTVCRQEGGAAMMAEAHGKLTGKPGICFVTRGPGATNASPGLHIAKQDSTPMILFVGQIERAAREREAFQELDYRAVFGTIAKWVTEIDSAERIPELIARAFHVATAGRPGPVVIALPEDMLVETATVPDAPAFRPVETHPALAQMVALQNLLGQAQKPFAILGGSRWSAEAVRRFSRFADLFSLPVACSFRRQGHFSADHRCYAGDLGLGVNPKLLARIKESDLLLVVGGRLSEIPSQGYTLLDIPGPRQTLVHVHPDPEELGRVYSPALAINASPTAFAAAIETVQPPRALPWAAGTEALHADYLDWSDPTRITTPGTLQMGGVMAVLREALPADAILCNGAGNFATWVHRFWPFRSHDGQLAPTSGSMGYGVPAAIGAKRLLPERTVVVVSGDGDFLMNGQEFATAAQYGLPVIVILVDNGMYGTIRMHQEREYPGRVSGTALKNPDFAAYATAFGGYGERVERTEDFPAALARALASGLPAILHCPTDPEAITPTTTIQALRDRKRS</sequence>